<evidence type="ECO:0000313" key="2">
    <source>
        <dbReference type="EMBL" id="GAY24186.1"/>
    </source>
</evidence>
<evidence type="ECO:0000313" key="3">
    <source>
        <dbReference type="Proteomes" id="UP000221538"/>
    </source>
</evidence>
<dbReference type="AlphaFoldDB" id="A0A292ZMP7"/>
<dbReference type="EMBL" id="BEWI01000032">
    <property type="protein sequence ID" value="GAY24186.1"/>
    <property type="molecule type" value="Genomic_DNA"/>
</dbReference>
<gene>
    <name evidence="2" type="ORF">SFOMI_4766</name>
</gene>
<accession>A0A292ZMP7</accession>
<dbReference type="Proteomes" id="UP000221538">
    <property type="component" value="Unassembled WGS sequence"/>
</dbReference>
<reference evidence="2 3" key="1">
    <citation type="journal article" date="2013" name="Biodegradation">
        <title>Occurrence of 4-tert-butylphenol (4-t-BP) biodegradation in an aquatic sample caused by the presence of Spirodela polyrrhiza and isolation of a 4-t-BP-utilizing bacterium.</title>
        <authorList>
            <person name="Ogata Y."/>
            <person name="Toyama T."/>
            <person name="Yu N."/>
            <person name="Wang X."/>
            <person name="Sei K."/>
            <person name="Ike M."/>
        </authorList>
    </citation>
    <scope>NUCLEOTIDE SEQUENCE [LARGE SCALE GENOMIC DNA]</scope>
    <source>
        <strain evidence="2 3">OMI</strain>
    </source>
</reference>
<comment type="caution">
    <text evidence="2">The sequence shown here is derived from an EMBL/GenBank/DDBJ whole genome shotgun (WGS) entry which is preliminary data.</text>
</comment>
<organism evidence="2 3">
    <name type="scientific">Sphingobium fuliginis (strain ATCC 27551)</name>
    <dbReference type="NCBI Taxonomy" id="336203"/>
    <lineage>
        <taxon>Bacteria</taxon>
        <taxon>Pseudomonadati</taxon>
        <taxon>Pseudomonadota</taxon>
        <taxon>Alphaproteobacteria</taxon>
        <taxon>Sphingomonadales</taxon>
        <taxon>Sphingomonadaceae</taxon>
        <taxon>Sphingobium</taxon>
    </lineage>
</organism>
<reference evidence="2 3" key="2">
    <citation type="journal article" date="2013" name="Environ. Sci. Technol.">
        <title>The 4-tert-butylphenol-utilizing bacterium Sphingobium fuliginis OMI can degrade bisphenols via phenolic ring hydroxylation and meta-cleavage pathway.</title>
        <authorList>
            <person name="Ogata Y."/>
            <person name="Goda S."/>
            <person name="Toyama T."/>
            <person name="Sei K."/>
            <person name="Ike M."/>
        </authorList>
    </citation>
    <scope>NUCLEOTIDE SEQUENCE [LARGE SCALE GENOMIC DNA]</scope>
    <source>
        <strain evidence="2 3">OMI</strain>
    </source>
</reference>
<proteinExistence type="predicted"/>
<feature type="region of interest" description="Disordered" evidence="1">
    <location>
        <begin position="21"/>
        <end position="46"/>
    </location>
</feature>
<sequence>MHANSWNRQVKACRIRNPSVSTRKRAMAATSVQQTEFEENVPPIAA</sequence>
<evidence type="ECO:0000256" key="1">
    <source>
        <dbReference type="SAM" id="MobiDB-lite"/>
    </source>
</evidence>
<protein>
    <submittedName>
        <fullName evidence="2">Uncharacterized protein</fullName>
    </submittedName>
</protein>
<name>A0A292ZMP7_SPHSA</name>